<keyword evidence="3" id="KW-0456">Lyase</keyword>
<dbReference type="PANTHER" id="PTHR11236">
    <property type="entry name" value="AMINOBENZOATE/ANTHRANILATE SYNTHASE"/>
    <property type="match status" value="1"/>
</dbReference>
<evidence type="ECO:0000256" key="3">
    <source>
        <dbReference type="ARBA" id="ARBA00023239"/>
    </source>
</evidence>
<evidence type="ECO:0000313" key="8">
    <source>
        <dbReference type="Proteomes" id="UP000322244"/>
    </source>
</evidence>
<dbReference type="Gene3D" id="3.40.50.880">
    <property type="match status" value="1"/>
</dbReference>
<dbReference type="Pfam" id="PF00117">
    <property type="entry name" value="GATase"/>
    <property type="match status" value="1"/>
</dbReference>
<organism evidence="7 8">
    <name type="scientific">Antrihabitans cavernicola</name>
    <dbReference type="NCBI Taxonomy" id="2495913"/>
    <lineage>
        <taxon>Bacteria</taxon>
        <taxon>Bacillati</taxon>
        <taxon>Actinomycetota</taxon>
        <taxon>Actinomycetes</taxon>
        <taxon>Mycobacteriales</taxon>
        <taxon>Nocardiaceae</taxon>
        <taxon>Antrihabitans</taxon>
    </lineage>
</organism>
<evidence type="ECO:0000259" key="5">
    <source>
        <dbReference type="Pfam" id="PF00117"/>
    </source>
</evidence>
<dbReference type="RefSeq" id="WP_149432281.1">
    <property type="nucleotide sequence ID" value="NZ_VLNY01000013.1"/>
</dbReference>
<proteinExistence type="predicted"/>
<evidence type="ECO:0000256" key="2">
    <source>
        <dbReference type="ARBA" id="ARBA00022962"/>
    </source>
</evidence>
<dbReference type="CDD" id="cd01743">
    <property type="entry name" value="GATase1_Anthranilate_Synthase"/>
    <property type="match status" value="1"/>
</dbReference>
<sequence length="644" mass="68312">MAATGEDRRSTLLDRIVADPSRPFAMVQRQGGDGIDLMVGEFAELGELAEVSTAAEHSDLLVLVPYRQTVERGFPCNDDGVPLLAMSVVEHEVVDLAQVLDAIGPGLIGPNSIAAADFRFDVSDDEYCDIVRSVIANEIGTGEGSNFVISRSLTGSFGADYLRVLLGLFRRLLSGERGAYWTYLVHTGNRTFVGASPEAHAHLDDSIVSMNPISGTYRYPPDGATESGLLAFLADQKENDELFMVVDEELKMMSALCSAGATVTGPYLKEMAHLAHTEYLLRGQTEFGVAEVLRETMFAPTVVGSPLESAAQVVARYETVGRGYYSGAIAFIDRGRGGSVRMDSAILIRTAVVDADGNARITVGSTLVRDSDPVREMHETHAKAAGLLNGAIRADGAVHAGAPAIAAALRGRNAIASQFWFADSASRSIGAAPMAQASVLLIDAADNFTAMLASMLRSLGFALTIVGFDEAADFDDYDLVVLGPGPGDPGARHDRRIAAMRQRAEDIVAADRPFLAVCLSHQIVSAALGLGIDRLPRPNQGVSRLISLFGAPVRAGFYNTYVARSSVDTFDSVLGRVEVSRDPATGEVYALRGDRFASMQFHAESVLSQDGPAVLTATIGSLIGKTAQADRVRALAGSPVGVRG</sequence>
<comment type="catalytic activity">
    <reaction evidence="4">
        <text>chorismate + L-glutamine = anthranilate + pyruvate + L-glutamate + H(+)</text>
        <dbReference type="Rhea" id="RHEA:21732"/>
        <dbReference type="ChEBI" id="CHEBI:15361"/>
        <dbReference type="ChEBI" id="CHEBI:15378"/>
        <dbReference type="ChEBI" id="CHEBI:16567"/>
        <dbReference type="ChEBI" id="CHEBI:29748"/>
        <dbReference type="ChEBI" id="CHEBI:29985"/>
        <dbReference type="ChEBI" id="CHEBI:58359"/>
        <dbReference type="EC" id="4.1.3.27"/>
    </reaction>
</comment>
<gene>
    <name evidence="7" type="ORF">FOY51_21250</name>
</gene>
<dbReference type="EMBL" id="VLNY01000013">
    <property type="protein sequence ID" value="KAA0020130.1"/>
    <property type="molecule type" value="Genomic_DNA"/>
</dbReference>
<dbReference type="PROSITE" id="PS51273">
    <property type="entry name" value="GATASE_TYPE_1"/>
    <property type="match status" value="1"/>
</dbReference>
<dbReference type="Gene3D" id="3.60.120.10">
    <property type="entry name" value="Anthranilate synthase"/>
    <property type="match status" value="1"/>
</dbReference>
<evidence type="ECO:0000256" key="1">
    <source>
        <dbReference type="ARBA" id="ARBA00012266"/>
    </source>
</evidence>
<dbReference type="SUPFAM" id="SSF52317">
    <property type="entry name" value="Class I glutamine amidotransferase-like"/>
    <property type="match status" value="1"/>
</dbReference>
<feature type="domain" description="Chorismate-utilising enzyme C-terminal" evidence="6">
    <location>
        <begin position="124"/>
        <end position="383"/>
    </location>
</feature>
<dbReference type="InterPro" id="IPR015890">
    <property type="entry name" value="Chorismate_C"/>
</dbReference>
<evidence type="ECO:0000259" key="6">
    <source>
        <dbReference type="Pfam" id="PF00425"/>
    </source>
</evidence>
<dbReference type="PRINTS" id="PR00097">
    <property type="entry name" value="ANTSNTHASEII"/>
</dbReference>
<dbReference type="SUPFAM" id="SSF56322">
    <property type="entry name" value="ADC synthase"/>
    <property type="match status" value="1"/>
</dbReference>
<feature type="domain" description="Glutamine amidotransferase" evidence="5">
    <location>
        <begin position="440"/>
        <end position="616"/>
    </location>
</feature>
<accession>A0A5A7S6V4</accession>
<dbReference type="Pfam" id="PF00425">
    <property type="entry name" value="Chorismate_bind"/>
    <property type="match status" value="1"/>
</dbReference>
<reference evidence="7 8" key="1">
    <citation type="submission" date="2019-07" db="EMBL/GenBank/DDBJ databases">
        <title>Rhodococcus cavernicolus sp. nov., isolated from a cave.</title>
        <authorList>
            <person name="Lee S.D."/>
        </authorList>
    </citation>
    <scope>NUCLEOTIDE SEQUENCE [LARGE SCALE GENOMIC DNA]</scope>
    <source>
        <strain evidence="7 8">C1-24</strain>
    </source>
</reference>
<dbReference type="PRINTS" id="PR00099">
    <property type="entry name" value="CPSGATASE"/>
</dbReference>
<dbReference type="PRINTS" id="PR00096">
    <property type="entry name" value="GATASE"/>
</dbReference>
<dbReference type="InterPro" id="IPR019999">
    <property type="entry name" value="Anth_synth_I-like"/>
</dbReference>
<dbReference type="AlphaFoldDB" id="A0A5A7S6V4"/>
<comment type="caution">
    <text evidence="7">The sequence shown here is derived from an EMBL/GenBank/DDBJ whole genome shotgun (WGS) entry which is preliminary data.</text>
</comment>
<protein>
    <recommendedName>
        <fullName evidence="1">anthranilate synthase</fullName>
        <ecNumber evidence="1">4.1.3.27</ecNumber>
    </recommendedName>
</protein>
<keyword evidence="2" id="KW-0315">Glutamine amidotransferase</keyword>
<name>A0A5A7S6V4_9NOCA</name>
<dbReference type="GO" id="GO:0004049">
    <property type="term" value="F:anthranilate synthase activity"/>
    <property type="evidence" value="ECO:0007669"/>
    <property type="project" value="UniProtKB-EC"/>
</dbReference>
<keyword evidence="8" id="KW-1185">Reference proteome</keyword>
<dbReference type="InterPro" id="IPR017926">
    <property type="entry name" value="GATASE"/>
</dbReference>
<dbReference type="PANTHER" id="PTHR11236:SF49">
    <property type="entry name" value="ANTHRANILATE SYNTHASE COMPONENT 1"/>
    <property type="match status" value="1"/>
</dbReference>
<dbReference type="Proteomes" id="UP000322244">
    <property type="component" value="Unassembled WGS sequence"/>
</dbReference>
<dbReference type="InterPro" id="IPR006221">
    <property type="entry name" value="TrpG/PapA_dom"/>
</dbReference>
<dbReference type="EC" id="4.1.3.27" evidence="1"/>
<dbReference type="GO" id="GO:0000162">
    <property type="term" value="P:L-tryptophan biosynthetic process"/>
    <property type="evidence" value="ECO:0007669"/>
    <property type="project" value="TreeGrafter"/>
</dbReference>
<dbReference type="OrthoDB" id="8594609at2"/>
<dbReference type="InterPro" id="IPR005801">
    <property type="entry name" value="ADC_synthase"/>
</dbReference>
<evidence type="ECO:0000313" key="7">
    <source>
        <dbReference type="EMBL" id="KAA0020130.1"/>
    </source>
</evidence>
<dbReference type="InterPro" id="IPR029062">
    <property type="entry name" value="Class_I_gatase-like"/>
</dbReference>
<evidence type="ECO:0000256" key="4">
    <source>
        <dbReference type="ARBA" id="ARBA00047683"/>
    </source>
</evidence>